<reference evidence="2" key="2">
    <citation type="submission" date="2019-10" db="EMBL/GenBank/DDBJ databases">
        <title>A de novo genome assembly of a pear dwarfing rootstock.</title>
        <authorList>
            <person name="Wang F."/>
            <person name="Wang J."/>
            <person name="Li S."/>
            <person name="Zhang Y."/>
            <person name="Fang M."/>
            <person name="Ma L."/>
            <person name="Zhao Y."/>
            <person name="Jiang S."/>
        </authorList>
    </citation>
    <scope>NUCLEOTIDE SEQUENCE [LARGE SCALE GENOMIC DNA]</scope>
</reference>
<name>A0A5N5HIH5_9ROSA</name>
<keyword evidence="2" id="KW-1185">Reference proteome</keyword>
<organism evidence="1 2">
    <name type="scientific">Pyrus ussuriensis x Pyrus communis</name>
    <dbReference type="NCBI Taxonomy" id="2448454"/>
    <lineage>
        <taxon>Eukaryota</taxon>
        <taxon>Viridiplantae</taxon>
        <taxon>Streptophyta</taxon>
        <taxon>Embryophyta</taxon>
        <taxon>Tracheophyta</taxon>
        <taxon>Spermatophyta</taxon>
        <taxon>Magnoliopsida</taxon>
        <taxon>eudicotyledons</taxon>
        <taxon>Gunneridae</taxon>
        <taxon>Pentapetalae</taxon>
        <taxon>rosids</taxon>
        <taxon>fabids</taxon>
        <taxon>Rosales</taxon>
        <taxon>Rosaceae</taxon>
        <taxon>Amygdaloideae</taxon>
        <taxon>Maleae</taxon>
        <taxon>Pyrus</taxon>
    </lineage>
</organism>
<reference evidence="1 2" key="3">
    <citation type="submission" date="2019-11" db="EMBL/GenBank/DDBJ databases">
        <title>A de novo genome assembly of a pear dwarfing rootstock.</title>
        <authorList>
            <person name="Wang F."/>
            <person name="Wang J."/>
            <person name="Li S."/>
            <person name="Zhang Y."/>
            <person name="Fang M."/>
            <person name="Ma L."/>
            <person name="Zhao Y."/>
            <person name="Jiang S."/>
        </authorList>
    </citation>
    <scope>NUCLEOTIDE SEQUENCE [LARGE SCALE GENOMIC DNA]</scope>
    <source>
        <strain evidence="1">S2</strain>
        <tissue evidence="1">Leaf</tissue>
    </source>
</reference>
<dbReference type="Proteomes" id="UP000327157">
    <property type="component" value="Chromosome 16"/>
</dbReference>
<dbReference type="AlphaFoldDB" id="A0A5N5HIH5"/>
<dbReference type="EMBL" id="SMOL01000160">
    <property type="protein sequence ID" value="KAB2626001.1"/>
    <property type="molecule type" value="Genomic_DNA"/>
</dbReference>
<reference evidence="1 2" key="1">
    <citation type="submission" date="2019-09" db="EMBL/GenBank/DDBJ databases">
        <authorList>
            <person name="Ou C."/>
        </authorList>
    </citation>
    <scope>NUCLEOTIDE SEQUENCE [LARGE SCALE GENOMIC DNA]</scope>
    <source>
        <strain evidence="1">S2</strain>
        <tissue evidence="1">Leaf</tissue>
    </source>
</reference>
<evidence type="ECO:0000313" key="2">
    <source>
        <dbReference type="Proteomes" id="UP000327157"/>
    </source>
</evidence>
<accession>A0A5N5HIH5</accession>
<comment type="caution">
    <text evidence="1">The sequence shown here is derived from an EMBL/GenBank/DDBJ whole genome shotgun (WGS) entry which is preliminary data.</text>
</comment>
<sequence length="74" mass="8398">MSSSRAWWQHLERVGNSTKGGFVVFDLTDIVTAMEGKKTRPIVWNGFRGSQMETHAEFSHYIGVVMHKKCPTAE</sequence>
<proteinExistence type="predicted"/>
<protein>
    <submittedName>
        <fullName evidence="1">Uncharacterized protein</fullName>
    </submittedName>
</protein>
<gene>
    <name evidence="1" type="ORF">D8674_017661</name>
</gene>
<evidence type="ECO:0000313" key="1">
    <source>
        <dbReference type="EMBL" id="KAB2626001.1"/>
    </source>
</evidence>